<protein>
    <submittedName>
        <fullName evidence="1">AAA family ATPase</fullName>
    </submittedName>
</protein>
<reference evidence="2" key="1">
    <citation type="journal article" date="2019" name="Int. J. Syst. Evol. Microbiol.">
        <title>The Global Catalogue of Microorganisms (GCM) 10K type strain sequencing project: providing services to taxonomists for standard genome sequencing and annotation.</title>
        <authorList>
            <consortium name="The Broad Institute Genomics Platform"/>
            <consortium name="The Broad Institute Genome Sequencing Center for Infectious Disease"/>
            <person name="Wu L."/>
            <person name="Ma J."/>
        </authorList>
    </citation>
    <scope>NUCLEOTIDE SEQUENCE [LARGE SCALE GENOMIC DNA]</scope>
    <source>
        <strain evidence="2">CCUG 49571</strain>
    </source>
</reference>
<organism evidence="1 2">
    <name type="scientific">Cohnella hongkongensis</name>
    <dbReference type="NCBI Taxonomy" id="178337"/>
    <lineage>
        <taxon>Bacteria</taxon>
        <taxon>Bacillati</taxon>
        <taxon>Bacillota</taxon>
        <taxon>Bacilli</taxon>
        <taxon>Bacillales</taxon>
        <taxon>Paenibacillaceae</taxon>
        <taxon>Cohnella</taxon>
    </lineage>
</organism>
<dbReference type="RefSeq" id="WP_378099305.1">
    <property type="nucleotide sequence ID" value="NZ_JBHSEP010000015.1"/>
</dbReference>
<sequence length="71" mass="7675">MLYIFGGLPGTGKSTLSAALAKELRATYLRVDVVEQAMRTAGITVNGPEGYKIPFVEIEVVCFDEREHGAS</sequence>
<evidence type="ECO:0000313" key="2">
    <source>
        <dbReference type="Proteomes" id="UP001596028"/>
    </source>
</evidence>
<dbReference type="Proteomes" id="UP001596028">
    <property type="component" value="Unassembled WGS sequence"/>
</dbReference>
<dbReference type="Gene3D" id="3.40.50.300">
    <property type="entry name" value="P-loop containing nucleotide triphosphate hydrolases"/>
    <property type="match status" value="1"/>
</dbReference>
<keyword evidence="2" id="KW-1185">Reference proteome</keyword>
<dbReference type="InterPro" id="IPR027417">
    <property type="entry name" value="P-loop_NTPase"/>
</dbReference>
<accession>A0ABV9FF43</accession>
<dbReference type="SUPFAM" id="SSF52540">
    <property type="entry name" value="P-loop containing nucleoside triphosphate hydrolases"/>
    <property type="match status" value="1"/>
</dbReference>
<name>A0ABV9FF43_9BACL</name>
<comment type="caution">
    <text evidence="1">The sequence shown here is derived from an EMBL/GenBank/DDBJ whole genome shotgun (WGS) entry which is preliminary data.</text>
</comment>
<dbReference type="Pfam" id="PF13671">
    <property type="entry name" value="AAA_33"/>
    <property type="match status" value="1"/>
</dbReference>
<evidence type="ECO:0000313" key="1">
    <source>
        <dbReference type="EMBL" id="MFC4600327.1"/>
    </source>
</evidence>
<proteinExistence type="predicted"/>
<gene>
    <name evidence="1" type="ORF">ACFO3S_18930</name>
</gene>
<dbReference type="EMBL" id="JBHSEP010000015">
    <property type="protein sequence ID" value="MFC4600327.1"/>
    <property type="molecule type" value="Genomic_DNA"/>
</dbReference>